<dbReference type="InterPro" id="IPR036259">
    <property type="entry name" value="MFS_trans_sf"/>
</dbReference>
<evidence type="ECO:0000256" key="2">
    <source>
        <dbReference type="ARBA" id="ARBA00022448"/>
    </source>
</evidence>
<feature type="transmembrane region" description="Helical" evidence="6">
    <location>
        <begin position="418"/>
        <end position="438"/>
    </location>
</feature>
<comment type="subcellular location">
    <subcellularLocation>
        <location evidence="1">Cell membrane</location>
        <topology evidence="1">Multi-pass membrane protein</topology>
    </subcellularLocation>
</comment>
<dbReference type="EMBL" id="JAVDUM010000017">
    <property type="protein sequence ID" value="MDR6868776.1"/>
    <property type="molecule type" value="Genomic_DNA"/>
</dbReference>
<dbReference type="Pfam" id="PF07690">
    <property type="entry name" value="MFS_1"/>
    <property type="match status" value="1"/>
</dbReference>
<dbReference type="PROSITE" id="PS50850">
    <property type="entry name" value="MFS"/>
    <property type="match status" value="1"/>
</dbReference>
<evidence type="ECO:0000256" key="1">
    <source>
        <dbReference type="ARBA" id="ARBA00004651"/>
    </source>
</evidence>
<evidence type="ECO:0000256" key="4">
    <source>
        <dbReference type="ARBA" id="ARBA00022989"/>
    </source>
</evidence>
<feature type="transmembrane region" description="Helical" evidence="6">
    <location>
        <begin position="367"/>
        <end position="385"/>
    </location>
</feature>
<feature type="transmembrane region" description="Helical" evidence="6">
    <location>
        <begin position="143"/>
        <end position="167"/>
    </location>
</feature>
<name>A0ABU1SGR1_9MICO</name>
<dbReference type="InterPro" id="IPR011701">
    <property type="entry name" value="MFS"/>
</dbReference>
<feature type="transmembrane region" description="Helical" evidence="6">
    <location>
        <begin position="231"/>
        <end position="253"/>
    </location>
</feature>
<keyword evidence="9" id="KW-1185">Reference proteome</keyword>
<evidence type="ECO:0000256" key="5">
    <source>
        <dbReference type="ARBA" id="ARBA00023136"/>
    </source>
</evidence>
<keyword evidence="5 6" id="KW-0472">Membrane</keyword>
<dbReference type="PANTHER" id="PTHR42718:SF9">
    <property type="entry name" value="MAJOR FACILITATOR SUPERFAMILY MULTIDRUG TRANSPORTER MFSC"/>
    <property type="match status" value="1"/>
</dbReference>
<feature type="transmembrane region" description="Helical" evidence="6">
    <location>
        <begin position="85"/>
        <end position="104"/>
    </location>
</feature>
<evidence type="ECO:0000313" key="9">
    <source>
        <dbReference type="Proteomes" id="UP001259347"/>
    </source>
</evidence>
<accession>A0ABU1SGR1</accession>
<evidence type="ECO:0000256" key="6">
    <source>
        <dbReference type="SAM" id="Phobius"/>
    </source>
</evidence>
<keyword evidence="2" id="KW-0813">Transport</keyword>
<gene>
    <name evidence="8" type="ORF">J2Y69_003400</name>
</gene>
<evidence type="ECO:0000313" key="8">
    <source>
        <dbReference type="EMBL" id="MDR6868776.1"/>
    </source>
</evidence>
<organism evidence="8 9">
    <name type="scientific">Microbacterium resistens</name>
    <dbReference type="NCBI Taxonomy" id="156977"/>
    <lineage>
        <taxon>Bacteria</taxon>
        <taxon>Bacillati</taxon>
        <taxon>Actinomycetota</taxon>
        <taxon>Actinomycetes</taxon>
        <taxon>Micrococcales</taxon>
        <taxon>Microbacteriaceae</taxon>
        <taxon>Microbacterium</taxon>
    </lineage>
</organism>
<feature type="transmembrane region" description="Helical" evidence="6">
    <location>
        <begin position="444"/>
        <end position="464"/>
    </location>
</feature>
<dbReference type="Gene3D" id="1.20.1250.20">
    <property type="entry name" value="MFS general substrate transporter like domains"/>
    <property type="match status" value="2"/>
</dbReference>
<dbReference type="RefSeq" id="WP_310022922.1">
    <property type="nucleotide sequence ID" value="NZ_JAVDUM010000017.1"/>
</dbReference>
<comment type="caution">
    <text evidence="8">The sequence shown here is derived from an EMBL/GenBank/DDBJ whole genome shotgun (WGS) entry which is preliminary data.</text>
</comment>
<feature type="transmembrane region" description="Helical" evidence="6">
    <location>
        <begin position="340"/>
        <end position="361"/>
    </location>
</feature>
<evidence type="ECO:0000259" key="7">
    <source>
        <dbReference type="PROSITE" id="PS50850"/>
    </source>
</evidence>
<keyword evidence="4 6" id="KW-1133">Transmembrane helix</keyword>
<feature type="transmembrane region" description="Helical" evidence="6">
    <location>
        <begin position="110"/>
        <end position="131"/>
    </location>
</feature>
<proteinExistence type="predicted"/>
<dbReference type="Proteomes" id="UP001259347">
    <property type="component" value="Unassembled WGS sequence"/>
</dbReference>
<feature type="transmembrane region" description="Helical" evidence="6">
    <location>
        <begin position="55"/>
        <end position="73"/>
    </location>
</feature>
<feature type="domain" description="Major facilitator superfamily (MFS) profile" evidence="7">
    <location>
        <begin position="19"/>
        <end position="468"/>
    </location>
</feature>
<feature type="transmembrane region" description="Helical" evidence="6">
    <location>
        <begin position="206"/>
        <end position="225"/>
    </location>
</feature>
<dbReference type="PANTHER" id="PTHR42718">
    <property type="entry name" value="MAJOR FACILITATOR SUPERFAMILY MULTIDRUG TRANSPORTER MFSC"/>
    <property type="match status" value="1"/>
</dbReference>
<reference evidence="8 9" key="1">
    <citation type="submission" date="2023-07" db="EMBL/GenBank/DDBJ databases">
        <title>Sorghum-associated microbial communities from plants grown in Nebraska, USA.</title>
        <authorList>
            <person name="Schachtman D."/>
        </authorList>
    </citation>
    <scope>NUCLEOTIDE SEQUENCE [LARGE SCALE GENOMIC DNA]</scope>
    <source>
        <strain evidence="8 9">2980</strain>
    </source>
</reference>
<dbReference type="InterPro" id="IPR020846">
    <property type="entry name" value="MFS_dom"/>
</dbReference>
<feature type="transmembrane region" description="Helical" evidence="6">
    <location>
        <begin position="274"/>
        <end position="293"/>
    </location>
</feature>
<keyword evidence="3 6" id="KW-0812">Transmembrane</keyword>
<feature type="transmembrane region" description="Helical" evidence="6">
    <location>
        <begin position="313"/>
        <end position="333"/>
    </location>
</feature>
<dbReference type="SUPFAM" id="SSF103473">
    <property type="entry name" value="MFS general substrate transporter"/>
    <property type="match status" value="1"/>
</dbReference>
<sequence length="482" mass="49614">MNHPQTTGLPIAGTRARTVVGFLIFCELASGFTQGFYPPLLKDLSIHLGVTDADITWFLTIQTLAAAVSVPLLSKLGDIFGHRRVLRIAIISVLVGTLLTALVPSYPIVLIGRVLVGPLAVWLPLEIALVHNRITGEQARKSIGLLVTFLTGGAILGTFAAGGISAISPSITITMLAPCALVLLSAYAVFFRVPESSTRTATRIDYVGFAGIAVFMIAALFGLRLVGSVGFLAPSTLLTLGAALVAFVLWVVWELRAKAPAVDIRLVVSRRVGPLYLAALCFGMVMFGGQAPMSTFLGARPDVEGYGFAANAAVTSLVIGIVTILATVGAALFSVLASRIGIRTVMITGAALAAAGNFLLLPLHGSLGGYIAAAIVQGLGYGLLLGSLPARLAELAPAHSTGIAAGVYNSLRTLGGSFAGAIFAAMLGAAMVTGAGFSSIGGYFAIWIFSGAAFVVCLIAVLVLPKDTESDSDTALADTAAR</sequence>
<feature type="transmembrane region" description="Helical" evidence="6">
    <location>
        <begin position="173"/>
        <end position="194"/>
    </location>
</feature>
<evidence type="ECO:0000256" key="3">
    <source>
        <dbReference type="ARBA" id="ARBA00022692"/>
    </source>
</evidence>
<protein>
    <submittedName>
        <fullName evidence="8">MFS family permease</fullName>
    </submittedName>
</protein>